<keyword evidence="2" id="KW-0808">Transferase</keyword>
<dbReference type="Gene3D" id="3.40.50.2000">
    <property type="entry name" value="Glycogen Phosphorylase B"/>
    <property type="match status" value="2"/>
</dbReference>
<dbReference type="PANTHER" id="PTHR12526">
    <property type="entry name" value="GLYCOSYLTRANSFERASE"/>
    <property type="match status" value="1"/>
</dbReference>
<sequence>MRISLVTPSFYPATAYGGPIFSTLNISKALSDIEDISIFVSTTDANVDSRLVVDLKIWHKFKECFYVKYYYSDILNRVSIGLIWGLWRDIDNSDIVYTQYIFDISTPASIIYAKLLKKPILLSPRGSLCPRCLTQGSNLKGIWLDWIIRPFAKYITWQATSAQERDDILARFKSANVVIIPNGVEYDRYQNSNKLTKQEFYKKYTHIDIDIDIDIDKIIISMGRLHKNKGFNILIYSFKSTLSLYPDSKLFIAGADEGIKDDLSRQIKMLDLEGKVFFVGELRGEDKIDFLANADLFVLPSHSENFGNVYVESLAAGTPIVAGRNTPWGEVVEYNCGEWVANSVYETYRAMTRVLKQDRELMRINSKKLAKKYAWKEVSKQFQAIFKDLIKKQR</sequence>
<proteinExistence type="predicted"/>
<evidence type="ECO:0000313" key="2">
    <source>
        <dbReference type="EMBL" id="SFV59735.1"/>
    </source>
</evidence>
<dbReference type="InterPro" id="IPR001296">
    <property type="entry name" value="Glyco_trans_1"/>
</dbReference>
<dbReference type="AlphaFoldDB" id="A0A1W1C1W7"/>
<dbReference type="SUPFAM" id="SSF53756">
    <property type="entry name" value="UDP-Glycosyltransferase/glycogen phosphorylase"/>
    <property type="match status" value="1"/>
</dbReference>
<gene>
    <name evidence="2" type="ORF">MNB_SV-6-1223</name>
</gene>
<accession>A0A1W1C1W7</accession>
<feature type="domain" description="Glycosyl transferase family 1" evidence="1">
    <location>
        <begin position="216"/>
        <end position="363"/>
    </location>
</feature>
<dbReference type="PANTHER" id="PTHR12526:SF637">
    <property type="entry name" value="GLYCOSYLTRANSFERASE EPSF-RELATED"/>
    <property type="match status" value="1"/>
</dbReference>
<name>A0A1W1C1W7_9ZZZZ</name>
<reference evidence="2" key="1">
    <citation type="submission" date="2016-10" db="EMBL/GenBank/DDBJ databases">
        <authorList>
            <person name="de Groot N.N."/>
        </authorList>
    </citation>
    <scope>NUCLEOTIDE SEQUENCE</scope>
</reference>
<protein>
    <submittedName>
        <fullName evidence="2">Glycosyltransferase</fullName>
    </submittedName>
</protein>
<dbReference type="Pfam" id="PF00534">
    <property type="entry name" value="Glycos_transf_1"/>
    <property type="match status" value="1"/>
</dbReference>
<organism evidence="2">
    <name type="scientific">hydrothermal vent metagenome</name>
    <dbReference type="NCBI Taxonomy" id="652676"/>
    <lineage>
        <taxon>unclassified sequences</taxon>
        <taxon>metagenomes</taxon>
        <taxon>ecological metagenomes</taxon>
    </lineage>
</organism>
<dbReference type="GO" id="GO:0016757">
    <property type="term" value="F:glycosyltransferase activity"/>
    <property type="evidence" value="ECO:0007669"/>
    <property type="project" value="InterPro"/>
</dbReference>
<dbReference type="EMBL" id="FPHC01000053">
    <property type="protein sequence ID" value="SFV59735.1"/>
    <property type="molecule type" value="Genomic_DNA"/>
</dbReference>
<evidence type="ECO:0000259" key="1">
    <source>
        <dbReference type="Pfam" id="PF00534"/>
    </source>
</evidence>